<sequence length="186" mass="19737">MEVLFWSCFVGGALFALISTILGDLVGSWLEGMFDAFSADFLKPVVTASAVTTFGGAGILLDRYTGMGNAGVIIMAVLIAIALSALIYFAYVKPMENSENSIGYSHTELPGKLGEVTVPIPSKGYGEIMVKFVSGNTLHTAASWDHRDIPAGTLVVVVDAKDGVVHVSEFEEHNLTRGDDVIGKHA</sequence>
<dbReference type="RefSeq" id="WP_148451309.1">
    <property type="nucleotide sequence ID" value="NZ_VSDO01000002.1"/>
</dbReference>
<dbReference type="InterPro" id="IPR058653">
    <property type="entry name" value="NfeD2_TM"/>
</dbReference>
<proteinExistence type="predicted"/>
<evidence type="ECO:0000313" key="3">
    <source>
        <dbReference type="EMBL" id="TYA12707.1"/>
    </source>
</evidence>
<dbReference type="InterPro" id="IPR012340">
    <property type="entry name" value="NA-bd_OB-fold"/>
</dbReference>
<name>A0A5D0CV21_9BACL</name>
<keyword evidence="1" id="KW-1133">Transmembrane helix</keyword>
<dbReference type="EMBL" id="VSDO01000002">
    <property type="protein sequence ID" value="TYA12707.1"/>
    <property type="molecule type" value="Genomic_DNA"/>
</dbReference>
<protein>
    <submittedName>
        <fullName evidence="3">Protease</fullName>
    </submittedName>
</protein>
<dbReference type="AlphaFoldDB" id="A0A5D0CV21"/>
<evidence type="ECO:0000313" key="4">
    <source>
        <dbReference type="Proteomes" id="UP000325218"/>
    </source>
</evidence>
<keyword evidence="4" id="KW-1185">Reference proteome</keyword>
<dbReference type="Pfam" id="PF25842">
    <property type="entry name" value="NfeD_TM"/>
    <property type="match status" value="1"/>
</dbReference>
<keyword evidence="3" id="KW-0378">Hydrolase</keyword>
<dbReference type="Proteomes" id="UP000325218">
    <property type="component" value="Unassembled WGS sequence"/>
</dbReference>
<dbReference type="OrthoDB" id="1683445at2"/>
<feature type="domain" description="Membrane protein NfeD2 N-terminal transmembrane" evidence="2">
    <location>
        <begin position="1"/>
        <end position="100"/>
    </location>
</feature>
<evidence type="ECO:0000259" key="2">
    <source>
        <dbReference type="Pfam" id="PF25842"/>
    </source>
</evidence>
<gene>
    <name evidence="3" type="ORF">FRY98_08310</name>
</gene>
<reference evidence="3 4" key="1">
    <citation type="submission" date="2019-08" db="EMBL/GenBank/DDBJ databases">
        <title>Genome sequencing of Paenibacillus faecis DSM 23593(T).</title>
        <authorList>
            <person name="Kook J.-K."/>
            <person name="Park S.-N."/>
            <person name="Lim Y.K."/>
        </authorList>
    </citation>
    <scope>NUCLEOTIDE SEQUENCE [LARGE SCALE GENOMIC DNA]</scope>
    <source>
        <strain evidence="3 4">DSM 23593</strain>
    </source>
</reference>
<keyword evidence="3" id="KW-0645">Protease</keyword>
<dbReference type="GO" id="GO:0008233">
    <property type="term" value="F:peptidase activity"/>
    <property type="evidence" value="ECO:0007669"/>
    <property type="project" value="UniProtKB-KW"/>
</dbReference>
<keyword evidence="1" id="KW-0812">Transmembrane</keyword>
<organism evidence="3 4">
    <name type="scientific">Paenibacillus faecis</name>
    <dbReference type="NCBI Taxonomy" id="862114"/>
    <lineage>
        <taxon>Bacteria</taxon>
        <taxon>Bacillati</taxon>
        <taxon>Bacillota</taxon>
        <taxon>Bacilli</taxon>
        <taxon>Bacillales</taxon>
        <taxon>Paenibacillaceae</taxon>
        <taxon>Paenibacillus</taxon>
    </lineage>
</organism>
<accession>A0A5D0CV21</accession>
<dbReference type="GO" id="GO:0006508">
    <property type="term" value="P:proteolysis"/>
    <property type="evidence" value="ECO:0007669"/>
    <property type="project" value="UniProtKB-KW"/>
</dbReference>
<keyword evidence="1" id="KW-0472">Membrane</keyword>
<comment type="caution">
    <text evidence="3">The sequence shown here is derived from an EMBL/GenBank/DDBJ whole genome shotgun (WGS) entry which is preliminary data.</text>
</comment>
<feature type="transmembrane region" description="Helical" evidence="1">
    <location>
        <begin position="70"/>
        <end position="91"/>
    </location>
</feature>
<evidence type="ECO:0000256" key="1">
    <source>
        <dbReference type="SAM" id="Phobius"/>
    </source>
</evidence>
<dbReference type="Gene3D" id="2.40.50.140">
    <property type="entry name" value="Nucleic acid-binding proteins"/>
    <property type="match status" value="1"/>
</dbReference>